<accession>A0A024B0A7</accession>
<keyword evidence="3" id="KW-1185">Reference proteome</keyword>
<keyword evidence="1" id="KW-1133">Transmembrane helix</keyword>
<dbReference type="EMBL" id="KJ489399">
    <property type="protein sequence ID" value="AHZ10064.1"/>
    <property type="molecule type" value="Genomic_DNA"/>
</dbReference>
<keyword evidence="1" id="KW-0472">Membrane</keyword>
<evidence type="ECO:0000313" key="3">
    <source>
        <dbReference type="Proteomes" id="UP000026900"/>
    </source>
</evidence>
<protein>
    <submittedName>
        <fullName evidence="2">Uncharacterized protein</fullName>
    </submittedName>
</protein>
<reference evidence="3" key="1">
    <citation type="submission" date="2014-09" db="EMBL/GenBank/DDBJ databases">
        <authorList>
            <person name="Sauder A.B."/>
            <person name="McKenzie Q.R."/>
            <person name="Temple L.M."/>
            <person name="Alexis B.K."/>
            <person name="Al-Atrache Z."/>
            <person name="Lewis L.O."/>
            <person name="Loesser-Casey K.E."/>
            <person name="Mitchell K.J."/>
        </authorList>
    </citation>
    <scope>NUCLEOTIDE SEQUENCE [LARGE SCALE GENOMIC DNA]</scope>
</reference>
<organism evidence="2 3">
    <name type="scientific">Bacillus phage Hakuna</name>
    <dbReference type="NCBI Taxonomy" id="1486659"/>
    <lineage>
        <taxon>Viruses</taxon>
        <taxon>Duplodnaviria</taxon>
        <taxon>Heunggongvirae</taxon>
        <taxon>Uroviricota</taxon>
        <taxon>Caudoviricetes</taxon>
        <taxon>Herelleviridae</taxon>
        <taxon>Bastillevirinae</taxon>
        <taxon>Wphvirus</taxon>
        <taxon>Wphvirus hakuna</taxon>
    </lineage>
</organism>
<keyword evidence="1" id="KW-0812">Transmembrane</keyword>
<dbReference type="RefSeq" id="YP_009036495.1">
    <property type="nucleotide sequence ID" value="NC_024213.1"/>
</dbReference>
<proteinExistence type="predicted"/>
<evidence type="ECO:0000256" key="1">
    <source>
        <dbReference type="SAM" id="Phobius"/>
    </source>
</evidence>
<dbReference type="Proteomes" id="UP000026900">
    <property type="component" value="Segment"/>
</dbReference>
<name>A0A024B0A7_9CAUD</name>
<evidence type="ECO:0000313" key="2">
    <source>
        <dbReference type="EMBL" id="AHZ10064.1"/>
    </source>
</evidence>
<feature type="transmembrane region" description="Helical" evidence="1">
    <location>
        <begin position="27"/>
        <end position="45"/>
    </location>
</feature>
<sequence length="52" mass="5835">MGRLLYTISDAVGTISIFLMVTEGFSWTYLIALLASGVISAFLPYEVRRVEY</sequence>
<dbReference type="GeneID" id="19526046"/>
<dbReference type="KEGG" id="vg:19526046"/>